<dbReference type="RefSeq" id="XP_017772170.1">
    <property type="nucleotide sequence ID" value="XM_017916681.1"/>
</dbReference>
<evidence type="ECO:0000256" key="1">
    <source>
        <dbReference type="ARBA" id="ARBA00004496"/>
    </source>
</evidence>
<dbReference type="SUPFAM" id="SSF52058">
    <property type="entry name" value="L domain-like"/>
    <property type="match status" value="1"/>
</dbReference>
<comment type="subcellular location">
    <subcellularLocation>
        <location evidence="1">Cytoplasm</location>
    </subcellularLocation>
</comment>
<evidence type="ECO:0000256" key="4">
    <source>
        <dbReference type="ARBA" id="ARBA00022737"/>
    </source>
</evidence>
<reference evidence="8" key="1">
    <citation type="submission" date="2025-08" db="UniProtKB">
        <authorList>
            <consortium name="RefSeq"/>
        </authorList>
    </citation>
    <scope>IDENTIFICATION</scope>
    <source>
        <tissue evidence="8">Whole Larva</tissue>
    </source>
</reference>
<accession>A0ABM1MC70</accession>
<proteinExistence type="predicted"/>
<dbReference type="Gene3D" id="3.10.20.90">
    <property type="entry name" value="Phosphatidylinositol 3-kinase Catalytic Subunit, Chain A, domain 1"/>
    <property type="match status" value="1"/>
</dbReference>
<evidence type="ECO:0000313" key="8">
    <source>
        <dbReference type="RefSeq" id="XP_017772170.1"/>
    </source>
</evidence>
<name>A0ABM1MC70_NICVS</name>
<dbReference type="PANTHER" id="PTHR15454">
    <property type="entry name" value="NISCHARIN RELATED"/>
    <property type="match status" value="1"/>
</dbReference>
<dbReference type="Gene3D" id="3.80.10.10">
    <property type="entry name" value="Ribonuclease Inhibitor"/>
    <property type="match status" value="2"/>
</dbReference>
<organism evidence="7 8">
    <name type="scientific">Nicrophorus vespilloides</name>
    <name type="common">Boreal carrion beetle</name>
    <dbReference type="NCBI Taxonomy" id="110193"/>
    <lineage>
        <taxon>Eukaryota</taxon>
        <taxon>Metazoa</taxon>
        <taxon>Ecdysozoa</taxon>
        <taxon>Arthropoda</taxon>
        <taxon>Hexapoda</taxon>
        <taxon>Insecta</taxon>
        <taxon>Pterygota</taxon>
        <taxon>Neoptera</taxon>
        <taxon>Endopterygota</taxon>
        <taxon>Coleoptera</taxon>
        <taxon>Polyphaga</taxon>
        <taxon>Staphyliniformia</taxon>
        <taxon>Silphidae</taxon>
        <taxon>Nicrophorinae</taxon>
        <taxon>Nicrophorus</taxon>
    </lineage>
</organism>
<dbReference type="PANTHER" id="PTHR15454:SF69">
    <property type="entry name" value="SERINE_THREONINE-PROTEIN KINASE 11-INTERACTING PROTEIN"/>
    <property type="match status" value="1"/>
</dbReference>
<feature type="compositionally biased region" description="Basic and acidic residues" evidence="5">
    <location>
        <begin position="251"/>
        <end position="268"/>
    </location>
</feature>
<keyword evidence="2" id="KW-0963">Cytoplasm</keyword>
<dbReference type="InterPro" id="IPR029071">
    <property type="entry name" value="Ubiquitin-like_domsf"/>
</dbReference>
<evidence type="ECO:0000256" key="3">
    <source>
        <dbReference type="ARBA" id="ARBA00022614"/>
    </source>
</evidence>
<protein>
    <submittedName>
        <fullName evidence="8">Tubulin-specific chaperone cofactor E-like protein</fullName>
    </submittedName>
</protein>
<gene>
    <name evidence="8" type="primary">LOC108559410</name>
</gene>
<evidence type="ECO:0000256" key="5">
    <source>
        <dbReference type="SAM" id="MobiDB-lite"/>
    </source>
</evidence>
<keyword evidence="4" id="KW-0677">Repeat</keyword>
<dbReference type="SUPFAM" id="SSF54236">
    <property type="entry name" value="Ubiquitin-like"/>
    <property type="match status" value="1"/>
</dbReference>
<dbReference type="Pfam" id="PF14560">
    <property type="entry name" value="Ubiquitin_2"/>
    <property type="match status" value="1"/>
</dbReference>
<keyword evidence="7" id="KW-1185">Reference proteome</keyword>
<dbReference type="InterPro" id="IPR000626">
    <property type="entry name" value="Ubiquitin-like_dom"/>
</dbReference>
<dbReference type="GeneID" id="108559410"/>
<feature type="region of interest" description="Disordered" evidence="5">
    <location>
        <begin position="241"/>
        <end position="268"/>
    </location>
</feature>
<dbReference type="PROSITE" id="PS50053">
    <property type="entry name" value="UBIQUITIN_2"/>
    <property type="match status" value="1"/>
</dbReference>
<dbReference type="Proteomes" id="UP000695000">
    <property type="component" value="Unplaced"/>
</dbReference>
<dbReference type="InterPro" id="IPR032675">
    <property type="entry name" value="LRR_dom_sf"/>
</dbReference>
<feature type="domain" description="Ubiquitin-like" evidence="6">
    <location>
        <begin position="381"/>
        <end position="468"/>
    </location>
</feature>
<evidence type="ECO:0000256" key="2">
    <source>
        <dbReference type="ARBA" id="ARBA00022490"/>
    </source>
</evidence>
<keyword evidence="3" id="KW-0433">Leucine-rich repeat</keyword>
<sequence>MPSLVEALEQKYGGESSTESENSEEELCVSIFVPARSPRMIVPSLLVLNDCDIATAGERDALIDKCAAVEELDLAKNKLDCWPEILGILQQMPRLKFVNLSFNQLSQPLQNAGVDLKDFKWSNLKNLVLNSTQIDWDNVSQILDYSPTLEELHLSLNEYKDVNICKECECKCNCDNEDEGKPFCQCPRMDYKQRHKHLGVKKVHFTGNPVSKWKEVCKLGYAFPNLEYLVVANCPIESLDVDGEENSNGGRRTESESEAEERSESPHDSFRQLKFLNLNSSGLSTWDDIERLSKFPTLQCLRVQGCPLWDSSEYTEHERRQLLIARLPNVDMLNGGGSIDHDEREDAERAFIRYYMDKPESDRPDRYLELVQIHGKLDPLVNVDLRPEKRVKVTFTCGSNSETRSMDVYRTVLDLKSKLEPFAGFSAARMRLFYVDQDLRDMQGPEEMKYPHKQLYSYNIRSGDEIIIDCKKKLSESKA</sequence>
<evidence type="ECO:0000313" key="7">
    <source>
        <dbReference type="Proteomes" id="UP000695000"/>
    </source>
</evidence>
<evidence type="ECO:0000259" key="6">
    <source>
        <dbReference type="PROSITE" id="PS50053"/>
    </source>
</evidence>